<feature type="compositionally biased region" description="Low complexity" evidence="1">
    <location>
        <begin position="247"/>
        <end position="275"/>
    </location>
</feature>
<dbReference type="RefSeq" id="WP_306836656.1">
    <property type="nucleotide sequence ID" value="NZ_JAUSRA010000001.1"/>
</dbReference>
<feature type="compositionally biased region" description="Basic and acidic residues" evidence="1">
    <location>
        <begin position="221"/>
        <end position="235"/>
    </location>
</feature>
<keyword evidence="3" id="KW-1185">Reference proteome</keyword>
<reference evidence="2 3" key="1">
    <citation type="submission" date="2023-07" db="EMBL/GenBank/DDBJ databases">
        <title>Sequencing the genomes of 1000 actinobacteria strains.</title>
        <authorList>
            <person name="Klenk H.-P."/>
        </authorList>
    </citation>
    <scope>NUCLEOTIDE SEQUENCE [LARGE SCALE GENOMIC DNA]</scope>
    <source>
        <strain evidence="2 3">DSM 44710</strain>
    </source>
</reference>
<protein>
    <submittedName>
        <fullName evidence="2">Uncharacterized protein</fullName>
    </submittedName>
</protein>
<name>A0ABT9N4J0_9ACTN</name>
<gene>
    <name evidence="2" type="ORF">J2S43_007139</name>
</gene>
<feature type="compositionally biased region" description="Basic and acidic residues" evidence="1">
    <location>
        <begin position="168"/>
        <end position="177"/>
    </location>
</feature>
<proteinExistence type="predicted"/>
<dbReference type="EMBL" id="JAUSRA010000001">
    <property type="protein sequence ID" value="MDP9798627.1"/>
    <property type="molecule type" value="Genomic_DNA"/>
</dbReference>
<evidence type="ECO:0000313" key="2">
    <source>
        <dbReference type="EMBL" id="MDP9798627.1"/>
    </source>
</evidence>
<organism evidence="2 3">
    <name type="scientific">Catenuloplanes nepalensis</name>
    <dbReference type="NCBI Taxonomy" id="587533"/>
    <lineage>
        <taxon>Bacteria</taxon>
        <taxon>Bacillati</taxon>
        <taxon>Actinomycetota</taxon>
        <taxon>Actinomycetes</taxon>
        <taxon>Micromonosporales</taxon>
        <taxon>Micromonosporaceae</taxon>
        <taxon>Catenuloplanes</taxon>
    </lineage>
</organism>
<feature type="region of interest" description="Disordered" evidence="1">
    <location>
        <begin position="136"/>
        <end position="182"/>
    </location>
</feature>
<feature type="compositionally biased region" description="Low complexity" evidence="1">
    <location>
        <begin position="152"/>
        <end position="163"/>
    </location>
</feature>
<feature type="compositionally biased region" description="Low complexity" evidence="1">
    <location>
        <begin position="204"/>
        <end position="220"/>
    </location>
</feature>
<evidence type="ECO:0000313" key="3">
    <source>
        <dbReference type="Proteomes" id="UP001240984"/>
    </source>
</evidence>
<sequence length="292" mass="30430">MGLVFGIGRSKTRSQMVREELEEGLDHLRQAATHAAEGVGATVGPRVHAAREVVTPAASRARNAAAGGIAAFTPLAMSAADGARQTGKQTRRMKRKNAKALRRAVGREERGMSRNRKLTGLLMIGVAAGVAGSMIMRKRRQREEDQWTTHESSTARSATDAARQMTENAKHMSETAKDSLQSAQGAVAGRIASATESAKHSVISAAETAKSTATSAMHSGSSDKDSGKDQDKQPTADRIAVSDRLSADPQSPASSPASSIRPAGMAGATGMAGAGNKTHGDPITGPDRWPNG</sequence>
<dbReference type="Proteomes" id="UP001240984">
    <property type="component" value="Unassembled WGS sequence"/>
</dbReference>
<feature type="region of interest" description="Disordered" evidence="1">
    <location>
        <begin position="196"/>
        <end position="292"/>
    </location>
</feature>
<evidence type="ECO:0000256" key="1">
    <source>
        <dbReference type="SAM" id="MobiDB-lite"/>
    </source>
</evidence>
<accession>A0ABT9N4J0</accession>
<comment type="caution">
    <text evidence="2">The sequence shown here is derived from an EMBL/GenBank/DDBJ whole genome shotgun (WGS) entry which is preliminary data.</text>
</comment>